<comment type="caution">
    <text evidence="1">The sequence shown here is derived from an EMBL/GenBank/DDBJ whole genome shotgun (WGS) entry which is preliminary data.</text>
</comment>
<dbReference type="EMBL" id="BMNK01000001">
    <property type="protein sequence ID" value="GGP01991.1"/>
    <property type="molecule type" value="Genomic_DNA"/>
</dbReference>
<organism evidence="1 2">
    <name type="scientific">Nonomuraea glycinis</name>
    <dbReference type="NCBI Taxonomy" id="2047744"/>
    <lineage>
        <taxon>Bacteria</taxon>
        <taxon>Bacillati</taxon>
        <taxon>Actinomycetota</taxon>
        <taxon>Actinomycetes</taxon>
        <taxon>Streptosporangiales</taxon>
        <taxon>Streptosporangiaceae</taxon>
        <taxon>Nonomuraea</taxon>
    </lineage>
</organism>
<evidence type="ECO:0000313" key="1">
    <source>
        <dbReference type="EMBL" id="GGP01991.1"/>
    </source>
</evidence>
<dbReference type="Proteomes" id="UP000660745">
    <property type="component" value="Unassembled WGS sequence"/>
</dbReference>
<proteinExistence type="predicted"/>
<protein>
    <submittedName>
        <fullName evidence="1">Uncharacterized protein</fullName>
    </submittedName>
</protein>
<keyword evidence="2" id="KW-1185">Reference proteome</keyword>
<reference evidence="1" key="2">
    <citation type="submission" date="2020-09" db="EMBL/GenBank/DDBJ databases">
        <authorList>
            <person name="Sun Q."/>
            <person name="Zhou Y."/>
        </authorList>
    </citation>
    <scope>NUCLEOTIDE SEQUENCE</scope>
    <source>
        <strain evidence="1">CGMCC 4.7430</strain>
    </source>
</reference>
<dbReference type="AlphaFoldDB" id="A0A917ZZW7"/>
<reference evidence="1" key="1">
    <citation type="journal article" date="2014" name="Int. J. Syst. Evol. Microbiol.">
        <title>Complete genome sequence of Corynebacterium casei LMG S-19264T (=DSM 44701T), isolated from a smear-ripened cheese.</title>
        <authorList>
            <consortium name="US DOE Joint Genome Institute (JGI-PGF)"/>
            <person name="Walter F."/>
            <person name="Albersmeier A."/>
            <person name="Kalinowski J."/>
            <person name="Ruckert C."/>
        </authorList>
    </citation>
    <scope>NUCLEOTIDE SEQUENCE</scope>
    <source>
        <strain evidence="1">CGMCC 4.7430</strain>
    </source>
</reference>
<accession>A0A917ZZW7</accession>
<evidence type="ECO:0000313" key="2">
    <source>
        <dbReference type="Proteomes" id="UP000660745"/>
    </source>
</evidence>
<gene>
    <name evidence="1" type="ORF">GCM10012278_07440</name>
</gene>
<sequence length="102" mass="11170">MTRLPAGSENLTMYCVLIVVDTPGRRVSGARLRAALTDSAAGNDRTEHIFMDVRDGLLALVLYLRAADLDVARLKAEQLCRRAMAVATPPDALWMIRSTTVL</sequence>
<name>A0A917ZZW7_9ACTN</name>